<keyword evidence="12" id="KW-1185">Reference proteome</keyword>
<evidence type="ECO:0000256" key="1">
    <source>
        <dbReference type="ARBA" id="ARBA00008025"/>
    </source>
</evidence>
<dbReference type="KEGG" id="goe:100898620"/>
<keyword evidence="3 10" id="KW-0812">Transmembrane</keyword>
<feature type="domain" description="V-SNARE coiled-coil homology" evidence="11">
    <location>
        <begin position="10"/>
        <end position="70"/>
    </location>
</feature>
<dbReference type="AlphaFoldDB" id="A0AAJ6QXV4"/>
<evidence type="ECO:0000313" key="12">
    <source>
        <dbReference type="Proteomes" id="UP000694867"/>
    </source>
</evidence>
<dbReference type="GO" id="GO:0015031">
    <property type="term" value="P:protein transport"/>
    <property type="evidence" value="ECO:0007669"/>
    <property type="project" value="UniProtKB-KW"/>
</dbReference>
<evidence type="ECO:0000313" key="13">
    <source>
        <dbReference type="RefSeq" id="XP_003747368.1"/>
    </source>
</evidence>
<evidence type="ECO:0000256" key="4">
    <source>
        <dbReference type="ARBA" id="ARBA00022927"/>
    </source>
</evidence>
<evidence type="ECO:0000256" key="10">
    <source>
        <dbReference type="SAM" id="Phobius"/>
    </source>
</evidence>
<evidence type="ECO:0000256" key="6">
    <source>
        <dbReference type="ARBA" id="ARBA00023136"/>
    </source>
</evidence>
<comment type="subcellular location">
    <subcellularLocation>
        <location evidence="7">Endomembrane system</location>
        <topology evidence="7">Single-pass type IV membrane protein</topology>
    </subcellularLocation>
</comment>
<accession>A0AAJ6QXV4</accession>
<dbReference type="PRINTS" id="PR00219">
    <property type="entry name" value="SYNAPTOBREVN"/>
</dbReference>
<gene>
    <name evidence="13" type="primary">LOC100898620</name>
</gene>
<evidence type="ECO:0000256" key="3">
    <source>
        <dbReference type="ARBA" id="ARBA00022692"/>
    </source>
</evidence>
<evidence type="ECO:0000259" key="11">
    <source>
        <dbReference type="PROSITE" id="PS50892"/>
    </source>
</evidence>
<keyword evidence="2" id="KW-0813">Transport</keyword>
<keyword evidence="8 9" id="KW-0175">Coiled coil</keyword>
<dbReference type="PIRSF" id="PIRSF005409">
    <property type="entry name" value="Synaptobrevin_euk"/>
    <property type="match status" value="1"/>
</dbReference>
<evidence type="ECO:0000256" key="9">
    <source>
        <dbReference type="SAM" id="Coils"/>
    </source>
</evidence>
<dbReference type="GeneID" id="100898620"/>
<dbReference type="FunFam" id="1.20.5.110:FF:000004">
    <property type="entry name" value="Vesicle-associated membrane protein 7"/>
    <property type="match status" value="1"/>
</dbReference>
<dbReference type="GO" id="GO:0016020">
    <property type="term" value="C:membrane"/>
    <property type="evidence" value="ECO:0007669"/>
    <property type="project" value="InterPro"/>
</dbReference>
<dbReference type="SUPFAM" id="SSF58038">
    <property type="entry name" value="SNARE fusion complex"/>
    <property type="match status" value="1"/>
</dbReference>
<evidence type="ECO:0000256" key="2">
    <source>
        <dbReference type="ARBA" id="ARBA00022448"/>
    </source>
</evidence>
<dbReference type="Pfam" id="PF00957">
    <property type="entry name" value="Synaptobrevin"/>
    <property type="match status" value="1"/>
</dbReference>
<protein>
    <submittedName>
        <fullName evidence="13">Vesicle-associated membrane protein 2</fullName>
    </submittedName>
</protein>
<evidence type="ECO:0000256" key="5">
    <source>
        <dbReference type="ARBA" id="ARBA00022989"/>
    </source>
</evidence>
<evidence type="ECO:0000256" key="7">
    <source>
        <dbReference type="ARBA" id="ARBA00046280"/>
    </source>
</evidence>
<keyword evidence="5 10" id="KW-1133">Transmembrane helix</keyword>
<dbReference type="GO" id="GO:0016192">
    <property type="term" value="P:vesicle-mediated transport"/>
    <property type="evidence" value="ECO:0007669"/>
    <property type="project" value="InterPro"/>
</dbReference>
<dbReference type="PANTHER" id="PTHR45701">
    <property type="entry name" value="SYNAPTOBREVIN FAMILY MEMBER"/>
    <property type="match status" value="1"/>
</dbReference>
<keyword evidence="4" id="KW-0653">Protein transport</keyword>
<name>A0AAJ6QXV4_9ACAR</name>
<dbReference type="InterPro" id="IPR001388">
    <property type="entry name" value="Synaptobrevin-like"/>
</dbReference>
<dbReference type="InterPro" id="IPR016444">
    <property type="entry name" value="Synaptobrevin/VAMP"/>
</dbReference>
<dbReference type="PROSITE" id="PS50892">
    <property type="entry name" value="V_SNARE"/>
    <property type="match status" value="1"/>
</dbReference>
<dbReference type="GO" id="GO:0005737">
    <property type="term" value="C:cytoplasm"/>
    <property type="evidence" value="ECO:0007669"/>
    <property type="project" value="UniProtKB-ARBA"/>
</dbReference>
<organism evidence="12 13">
    <name type="scientific">Galendromus occidentalis</name>
    <name type="common">western predatory mite</name>
    <dbReference type="NCBI Taxonomy" id="34638"/>
    <lineage>
        <taxon>Eukaryota</taxon>
        <taxon>Metazoa</taxon>
        <taxon>Ecdysozoa</taxon>
        <taxon>Arthropoda</taxon>
        <taxon>Chelicerata</taxon>
        <taxon>Arachnida</taxon>
        <taxon>Acari</taxon>
        <taxon>Parasitiformes</taxon>
        <taxon>Mesostigmata</taxon>
        <taxon>Gamasina</taxon>
        <taxon>Phytoseioidea</taxon>
        <taxon>Phytoseiidae</taxon>
        <taxon>Typhlodrominae</taxon>
        <taxon>Galendromus</taxon>
    </lineage>
</organism>
<feature type="transmembrane region" description="Helical" evidence="10">
    <location>
        <begin position="74"/>
        <end position="93"/>
    </location>
</feature>
<dbReference type="Proteomes" id="UP000694867">
    <property type="component" value="Unplaced"/>
</dbReference>
<dbReference type="InterPro" id="IPR042855">
    <property type="entry name" value="V_SNARE_CC"/>
</dbReference>
<evidence type="ECO:0000256" key="8">
    <source>
        <dbReference type="PROSITE-ProRule" id="PRU00290"/>
    </source>
</evidence>
<dbReference type="Gene3D" id="1.20.5.110">
    <property type="match status" value="1"/>
</dbReference>
<keyword evidence="6 10" id="KW-0472">Membrane</keyword>
<dbReference type="GO" id="GO:0012505">
    <property type="term" value="C:endomembrane system"/>
    <property type="evidence" value="ECO:0007669"/>
    <property type="project" value="UniProtKB-SubCell"/>
</dbReference>
<sequence>MATSESNNDKLEEVKQQVDDVVDIMHDNLKSVMQRGDNLTDLSSRADQLEENAKAFEKQAVTLKRKQWWQNMKMKIILGIILAVIIAIIIYLVL</sequence>
<dbReference type="RefSeq" id="XP_003747368.1">
    <property type="nucleotide sequence ID" value="XM_003747320.2"/>
</dbReference>
<feature type="coiled-coil region" evidence="9">
    <location>
        <begin position="39"/>
        <end position="66"/>
    </location>
</feature>
<reference evidence="13" key="1">
    <citation type="submission" date="2025-08" db="UniProtKB">
        <authorList>
            <consortium name="RefSeq"/>
        </authorList>
    </citation>
    <scope>IDENTIFICATION</scope>
</reference>
<proteinExistence type="inferred from homology"/>
<comment type="similarity">
    <text evidence="1">Belongs to the synaptobrevin family.</text>
</comment>